<dbReference type="EMBL" id="MCYL01000024">
    <property type="protein sequence ID" value="PML54953.1"/>
    <property type="molecule type" value="Genomic_DNA"/>
</dbReference>
<keyword evidence="1" id="KW-0812">Transmembrane</keyword>
<dbReference type="AlphaFoldDB" id="A0A2N7IDF6"/>
<evidence type="ECO:0000313" key="2">
    <source>
        <dbReference type="EMBL" id="PML54953.1"/>
    </source>
</evidence>
<feature type="transmembrane region" description="Helical" evidence="1">
    <location>
        <begin position="91"/>
        <end position="112"/>
    </location>
</feature>
<dbReference type="Proteomes" id="UP000235746">
    <property type="component" value="Unassembled WGS sequence"/>
</dbReference>
<protein>
    <submittedName>
        <fullName evidence="2">Uncharacterized protein</fullName>
    </submittedName>
</protein>
<evidence type="ECO:0000313" key="3">
    <source>
        <dbReference type="Proteomes" id="UP000235746"/>
    </source>
</evidence>
<proteinExistence type="predicted"/>
<dbReference type="RefSeq" id="WP_102578665.1">
    <property type="nucleotide sequence ID" value="NZ_MCYL01000024.1"/>
</dbReference>
<keyword evidence="1" id="KW-1133">Transmembrane helix</keyword>
<keyword evidence="1" id="KW-0472">Membrane</keyword>
<feature type="transmembrane region" description="Helical" evidence="1">
    <location>
        <begin position="36"/>
        <end position="61"/>
    </location>
</feature>
<comment type="caution">
    <text evidence="2">The sequence shown here is derived from an EMBL/GenBank/DDBJ whole genome shotgun (WGS) entry which is preliminary data.</text>
</comment>
<reference evidence="3" key="1">
    <citation type="submission" date="2016-07" db="EMBL/GenBank/DDBJ databases">
        <title>Nontailed viruses are major unrecognized killers of bacteria in the ocean.</title>
        <authorList>
            <person name="Kauffman K."/>
            <person name="Hussain F."/>
            <person name="Yang J."/>
            <person name="Arevalo P."/>
            <person name="Brown J."/>
            <person name="Cutler M."/>
            <person name="Kelly L."/>
            <person name="Polz M.F."/>
        </authorList>
    </citation>
    <scope>NUCLEOTIDE SEQUENCE [LARGE SCALE GENOMIC DNA]</scope>
    <source>
        <strain evidence="3">10N.261.51.B8</strain>
    </source>
</reference>
<evidence type="ECO:0000256" key="1">
    <source>
        <dbReference type="SAM" id="Phobius"/>
    </source>
</evidence>
<accession>A0A2N7IDF6</accession>
<organism evidence="2 3">
    <name type="scientific">Vibrio lentus</name>
    <dbReference type="NCBI Taxonomy" id="136468"/>
    <lineage>
        <taxon>Bacteria</taxon>
        <taxon>Pseudomonadati</taxon>
        <taxon>Pseudomonadota</taxon>
        <taxon>Gammaproteobacteria</taxon>
        <taxon>Vibrionales</taxon>
        <taxon>Vibrionaceae</taxon>
        <taxon>Vibrio</taxon>
    </lineage>
</organism>
<name>A0A2N7IDF6_9VIBR</name>
<sequence>MIKIIEKIVNPLFTQEWICRYYAEKFFINKRIPRRLVGVTISGFIILSFMYIISLACIAELDFSQFPQSMLNKTWITEVISRSYEDIKYLILMYFYLFLVWLYQALTIINVIKPKGVAKYCPN</sequence>
<gene>
    <name evidence="2" type="ORF">BCT74_06365</name>
</gene>